<name>A0A5C6U0Q6_9BURK</name>
<dbReference type="Proteomes" id="UP000321832">
    <property type="component" value="Unassembled WGS sequence"/>
</dbReference>
<comment type="caution">
    <text evidence="1">The sequence shown here is derived from an EMBL/GenBank/DDBJ whole genome shotgun (WGS) entry which is preliminary data.</text>
</comment>
<dbReference type="AlphaFoldDB" id="A0A5C6U0Q6"/>
<keyword evidence="2" id="KW-1185">Reference proteome</keyword>
<proteinExistence type="predicted"/>
<reference evidence="1 2" key="1">
    <citation type="submission" date="2019-08" db="EMBL/GenBank/DDBJ databases">
        <authorList>
            <person name="Khan S.A."/>
            <person name="Jeon C.O."/>
            <person name="Jeong S.E."/>
        </authorList>
    </citation>
    <scope>NUCLEOTIDE SEQUENCE [LARGE SCALE GENOMIC DNA]</scope>
    <source>
        <strain evidence="2">IMCC1728</strain>
    </source>
</reference>
<organism evidence="1 2">
    <name type="scientific">Piscinibacter aquaticus</name>
    <dbReference type="NCBI Taxonomy" id="392597"/>
    <lineage>
        <taxon>Bacteria</taxon>
        <taxon>Pseudomonadati</taxon>
        <taxon>Pseudomonadota</taxon>
        <taxon>Betaproteobacteria</taxon>
        <taxon>Burkholderiales</taxon>
        <taxon>Sphaerotilaceae</taxon>
        <taxon>Piscinibacter</taxon>
    </lineage>
</organism>
<protein>
    <submittedName>
        <fullName evidence="1">Uncharacterized protein</fullName>
    </submittedName>
</protein>
<evidence type="ECO:0000313" key="2">
    <source>
        <dbReference type="Proteomes" id="UP000321832"/>
    </source>
</evidence>
<accession>A0A5C6U0Q6</accession>
<dbReference type="EMBL" id="VOPW01000001">
    <property type="protein sequence ID" value="TXC66514.1"/>
    <property type="molecule type" value="Genomic_DNA"/>
</dbReference>
<dbReference type="InterPro" id="IPR045445">
    <property type="entry name" value="DUF6502"/>
</dbReference>
<gene>
    <name evidence="1" type="ORF">FSC37_13670</name>
</gene>
<sequence length="282" mass="30582">MASTVELVLQAFQAAVRPLVRMLIRRGASYPVAAERLRQLFVEEAVREIEVRGMKPTASAVSLLSGVHRKDLRQRELAAQAPAAADAVTPGTGAAAEPALGLIGQIVGRWMSDPAYREGGRPRRLQRGTGAGSFDALVQGVSTDVGPRAVLEEMLRLQVVRQDGEHIELDTAGTVPRGDFAAMAGTLGQNVGDHAAVACANLLDGRDLLEQAIYVDEIGSESAQVLHETATRAWRPVLARVLRVAEKRIARDAVKEDEAGRRVRIRFGVYFHVDDPNQKEQE</sequence>
<evidence type="ECO:0000313" key="1">
    <source>
        <dbReference type="EMBL" id="TXC66514.1"/>
    </source>
</evidence>
<dbReference type="Pfam" id="PF20112">
    <property type="entry name" value="DUF6502"/>
    <property type="match status" value="1"/>
</dbReference>